<reference evidence="3" key="1">
    <citation type="submission" date="2011-07" db="EMBL/GenBank/DDBJ databases">
        <authorList>
            <consortium name="Caenorhabditis brenneri Sequencing and Analysis Consortium"/>
            <person name="Wilson R.K."/>
        </authorList>
    </citation>
    <scope>NUCLEOTIDE SEQUENCE [LARGE SCALE GENOMIC DNA]</scope>
    <source>
        <strain evidence="3">PB2801</strain>
    </source>
</reference>
<evidence type="ECO:0000313" key="3">
    <source>
        <dbReference type="Proteomes" id="UP000008068"/>
    </source>
</evidence>
<feature type="compositionally biased region" description="Low complexity" evidence="1">
    <location>
        <begin position="349"/>
        <end position="362"/>
    </location>
</feature>
<dbReference type="HOGENOM" id="CLU_436958_0_0_1"/>
<dbReference type="OMA" id="KWICQIC"/>
<evidence type="ECO:0000313" key="2">
    <source>
        <dbReference type="EMBL" id="EGT51368.1"/>
    </source>
</evidence>
<feature type="region of interest" description="Disordered" evidence="1">
    <location>
        <begin position="433"/>
        <end position="535"/>
    </location>
</feature>
<feature type="compositionally biased region" description="Pro residues" evidence="1">
    <location>
        <begin position="511"/>
        <end position="525"/>
    </location>
</feature>
<dbReference type="Proteomes" id="UP000008068">
    <property type="component" value="Unassembled WGS sequence"/>
</dbReference>
<feature type="region of interest" description="Disordered" evidence="1">
    <location>
        <begin position="207"/>
        <end position="234"/>
    </location>
</feature>
<name>G0N340_CAEBE</name>
<organism evidence="3">
    <name type="scientific">Caenorhabditis brenneri</name>
    <name type="common">Nematode worm</name>
    <dbReference type="NCBI Taxonomy" id="135651"/>
    <lineage>
        <taxon>Eukaryota</taxon>
        <taxon>Metazoa</taxon>
        <taxon>Ecdysozoa</taxon>
        <taxon>Nematoda</taxon>
        <taxon>Chromadorea</taxon>
        <taxon>Rhabditida</taxon>
        <taxon>Rhabditina</taxon>
        <taxon>Rhabditomorpha</taxon>
        <taxon>Rhabditoidea</taxon>
        <taxon>Rhabditidae</taxon>
        <taxon>Peloderinae</taxon>
        <taxon>Caenorhabditis</taxon>
    </lineage>
</organism>
<protein>
    <submittedName>
        <fullName evidence="2">Uncharacterized protein</fullName>
    </submittedName>
</protein>
<dbReference type="InParanoid" id="G0N340"/>
<feature type="compositionally biased region" description="Low complexity" evidence="1">
    <location>
        <begin position="315"/>
        <end position="325"/>
    </location>
</feature>
<keyword evidence="3" id="KW-1185">Reference proteome</keyword>
<feature type="region of interest" description="Disordered" evidence="1">
    <location>
        <begin position="44"/>
        <end position="68"/>
    </location>
</feature>
<dbReference type="AlphaFoldDB" id="G0N340"/>
<feature type="compositionally biased region" description="Polar residues" evidence="1">
    <location>
        <begin position="485"/>
        <end position="506"/>
    </location>
</feature>
<feature type="compositionally biased region" description="Low complexity" evidence="1">
    <location>
        <begin position="526"/>
        <end position="535"/>
    </location>
</feature>
<evidence type="ECO:0000256" key="1">
    <source>
        <dbReference type="SAM" id="MobiDB-lite"/>
    </source>
</evidence>
<feature type="region of interest" description="Disordered" evidence="1">
    <location>
        <begin position="256"/>
        <end position="283"/>
    </location>
</feature>
<accession>G0N340</accession>
<dbReference type="STRING" id="135651.G0N340"/>
<feature type="region of interest" description="Disordered" evidence="1">
    <location>
        <begin position="310"/>
        <end position="370"/>
    </location>
</feature>
<gene>
    <name evidence="2" type="ORF">CAEBREN_23136</name>
</gene>
<proteinExistence type="predicted"/>
<dbReference type="EMBL" id="GL379833">
    <property type="protein sequence ID" value="EGT51368.1"/>
    <property type="molecule type" value="Genomic_DNA"/>
</dbReference>
<sequence>MSDSFRQCKMCDDLKLDKEFSFMEMVCRACYWKKDLKNNRKCEHHNPGAETDSDSGPDSPCPTLLSDRAKSPASLVTPVLTGRLSPHHSPVFCSNEMCRVKILAGKTRHPKTGIKWICQICRAYFMTYKKDRVSKEFQAMLDLVVFRDVPVFEDPGDEAGPAPRMLSPILVPSEVLKEHTAIKEHRAAPPPSNSYCAATVTGSSAIPGDPDVLGGVPAPQPPSKHVFLNDSPAPKASAVPKGPIVYKNALVVSSAPAPVDDEPPPQAPLRKTAPNLAPDKPTALVGSYRLSPQALSSSTVKSNFPVEYQPATGHSKSLLSSTSTSIEPEDCQESPLDLSSSSAPEKASRAPASPDDSSAKPSPLRDTVQANPNAVSVIRFAPKRFKTFIEPAPKCLKPFIEPALKSTKHFIGPAQKSSEPFIRPAPKTHEPFIGSASKSPKSFTKPAPISSKPFVESAPKRSKSFTGPAPKSSEPFIGPAPTPSKLITESAPKSSKSFIGSAQKSTEPFIEPAPGPSRPHAPPTPSTSAPGTSTSTATINRIQNLVTSIAPPPPPPETLVVPKIYSQIFHVCGNDGICMRPMARRVFVDMETGKKVCYSCIRKKPRSSRQLPMAMKKPRMEDNAKN</sequence>